<sequence length="331" mass="38595">MLYVPIMKFKQGEKDALYQLPIELKEKVVPLFEITPDVIQKEKSLSISQIWERPYFFDISPEYYSELSDEEYLSLLTKCQGDVIPVIKLADNSDRIKNVITRVQKGIAVRIYLDEILDDSFQKLFTDLTSQLNLQEIDLIIDVQFVSAGEINIKSALIKEALNRINNMSEFRTIIVASNSFPENLSTYDKYRLVTIPRNESKFFNKAKQHFEEKGIKIVYSDYGVNHWTYFEYVPGMQVTFNIRYTYYDNFVIYRGDSIKRGGFNFAKVQEACNELVNSSYFLGKDFSWADQEIYDKAHSIANKPGNPTTWRALGTNHHIVFILNYLSNQF</sequence>
<reference evidence="2" key="1">
    <citation type="submission" date="2018-02" db="EMBL/GenBank/DDBJ databases">
        <title>The complete genome of bacterial strain SGAirxxxx.</title>
        <authorList>
            <person name="Schuster S.C."/>
        </authorList>
    </citation>
    <scope>NUCLEOTIDE SEQUENCE [LARGE SCALE GENOMIC DNA]</scope>
    <source>
        <strain evidence="2">SGAir0734</strain>
    </source>
</reference>
<dbReference type="InterPro" id="IPR025683">
    <property type="entry name" value="Protein_beta"/>
</dbReference>
<dbReference type="EMBL" id="CP027303">
    <property type="protein sequence ID" value="AWO73913.1"/>
    <property type="molecule type" value="Genomic_DNA"/>
</dbReference>
<evidence type="ECO:0000313" key="1">
    <source>
        <dbReference type="EMBL" id="AWO73913.1"/>
    </source>
</evidence>
<gene>
    <name evidence="1" type="ORF">C1N76_04570</name>
</gene>
<dbReference type="RefSeq" id="WP_110107421.1">
    <property type="nucleotide sequence ID" value="NZ_CP027303.2"/>
</dbReference>
<dbReference type="Pfam" id="PF14350">
    <property type="entry name" value="Beta_protein"/>
    <property type="match status" value="1"/>
</dbReference>
<name>A0A2Z3N7P5_GEOTH</name>
<dbReference type="AlphaFoldDB" id="A0A2Z3N7P5"/>
<dbReference type="Proteomes" id="UP000246996">
    <property type="component" value="Chromosome"/>
</dbReference>
<evidence type="ECO:0008006" key="3">
    <source>
        <dbReference type="Google" id="ProtNLM"/>
    </source>
</evidence>
<organism evidence="1 2">
    <name type="scientific">Geobacillus thermoleovorans</name>
    <name type="common">Bacillus thermoleovorans</name>
    <dbReference type="NCBI Taxonomy" id="33941"/>
    <lineage>
        <taxon>Bacteria</taxon>
        <taxon>Bacillati</taxon>
        <taxon>Bacillota</taxon>
        <taxon>Bacilli</taxon>
        <taxon>Bacillales</taxon>
        <taxon>Anoxybacillaceae</taxon>
        <taxon>Geobacillus</taxon>
        <taxon>Geobacillus thermoleovorans group</taxon>
    </lineage>
</organism>
<proteinExistence type="predicted"/>
<evidence type="ECO:0000313" key="2">
    <source>
        <dbReference type="Proteomes" id="UP000246996"/>
    </source>
</evidence>
<accession>A0A2Z3N7P5</accession>
<protein>
    <recommendedName>
        <fullName evidence="3">Beta family protein</fullName>
    </recommendedName>
</protein>